<dbReference type="SUPFAM" id="SSF46785">
    <property type="entry name" value="Winged helix' DNA-binding domain"/>
    <property type="match status" value="1"/>
</dbReference>
<dbReference type="PANTHER" id="PTHR43132:SF2">
    <property type="entry name" value="ARSENICAL RESISTANCE OPERON REPRESSOR ARSR-RELATED"/>
    <property type="match status" value="1"/>
</dbReference>
<dbReference type="AlphaFoldDB" id="A0A1N6AC96"/>
<reference evidence="6" key="1">
    <citation type="submission" date="2016-12" db="EMBL/GenBank/DDBJ databases">
        <authorList>
            <person name="Varghese N."/>
            <person name="Submissions S."/>
        </authorList>
    </citation>
    <scope>NUCLEOTIDE SEQUENCE [LARGE SCALE GENOMIC DNA]</scope>
    <source>
        <strain evidence="6">DSM 45599</strain>
    </source>
</reference>
<dbReference type="Pfam" id="PF12840">
    <property type="entry name" value="HTH_20"/>
    <property type="match status" value="1"/>
</dbReference>
<keyword evidence="6" id="KW-1185">Reference proteome</keyword>
<gene>
    <name evidence="5" type="ORF">SAMN04489832_5281</name>
</gene>
<sequence length="115" mass="12395">MSAAPPPTGDDLVRVLATLANPHRLRVVAALARERAYVSRLARQLGISRALLQVHLRKLAAAGLVTARLELSEDGKAMNYYEVEPFVLTLTPEIIAAAVETLTVPESAEQPGAER</sequence>
<dbReference type="CDD" id="cd00090">
    <property type="entry name" value="HTH_ARSR"/>
    <property type="match status" value="1"/>
</dbReference>
<dbReference type="InterPro" id="IPR001845">
    <property type="entry name" value="HTH_ArsR_DNA-bd_dom"/>
</dbReference>
<keyword evidence="3" id="KW-0804">Transcription</keyword>
<dbReference type="Proteomes" id="UP000185124">
    <property type="component" value="Unassembled WGS sequence"/>
</dbReference>
<evidence type="ECO:0000256" key="1">
    <source>
        <dbReference type="ARBA" id="ARBA00023015"/>
    </source>
</evidence>
<organism evidence="5 6">
    <name type="scientific">Micromonospora cremea</name>
    <dbReference type="NCBI Taxonomy" id="709881"/>
    <lineage>
        <taxon>Bacteria</taxon>
        <taxon>Bacillati</taxon>
        <taxon>Actinomycetota</taxon>
        <taxon>Actinomycetes</taxon>
        <taxon>Micromonosporales</taxon>
        <taxon>Micromonosporaceae</taxon>
        <taxon>Micromonospora</taxon>
    </lineage>
</organism>
<name>A0A1N6AC96_9ACTN</name>
<dbReference type="RefSeq" id="WP_074316342.1">
    <property type="nucleotide sequence ID" value="NZ_FSQT01000002.1"/>
</dbReference>
<dbReference type="EMBL" id="FSQT01000002">
    <property type="protein sequence ID" value="SIN31665.1"/>
    <property type="molecule type" value="Genomic_DNA"/>
</dbReference>
<dbReference type="PROSITE" id="PS50987">
    <property type="entry name" value="HTH_ARSR_2"/>
    <property type="match status" value="1"/>
</dbReference>
<dbReference type="OrthoDB" id="3399802at2"/>
<dbReference type="InterPro" id="IPR036390">
    <property type="entry name" value="WH_DNA-bd_sf"/>
</dbReference>
<dbReference type="STRING" id="709881.SAMN04489832_5281"/>
<evidence type="ECO:0000313" key="6">
    <source>
        <dbReference type="Proteomes" id="UP000185124"/>
    </source>
</evidence>
<evidence type="ECO:0000256" key="2">
    <source>
        <dbReference type="ARBA" id="ARBA00023125"/>
    </source>
</evidence>
<keyword evidence="1" id="KW-0805">Transcription regulation</keyword>
<feature type="domain" description="HTH arsR-type" evidence="4">
    <location>
        <begin position="4"/>
        <end position="102"/>
    </location>
</feature>
<proteinExistence type="predicted"/>
<dbReference type="GO" id="GO:0003677">
    <property type="term" value="F:DNA binding"/>
    <property type="evidence" value="ECO:0007669"/>
    <property type="project" value="UniProtKB-KW"/>
</dbReference>
<dbReference type="InterPro" id="IPR011991">
    <property type="entry name" value="ArsR-like_HTH"/>
</dbReference>
<keyword evidence="2" id="KW-0238">DNA-binding</keyword>
<evidence type="ECO:0000256" key="3">
    <source>
        <dbReference type="ARBA" id="ARBA00023163"/>
    </source>
</evidence>
<dbReference type="Gene3D" id="1.10.10.10">
    <property type="entry name" value="Winged helix-like DNA-binding domain superfamily/Winged helix DNA-binding domain"/>
    <property type="match status" value="1"/>
</dbReference>
<dbReference type="SMART" id="SM00418">
    <property type="entry name" value="HTH_ARSR"/>
    <property type="match status" value="1"/>
</dbReference>
<dbReference type="PANTHER" id="PTHR43132">
    <property type="entry name" value="ARSENICAL RESISTANCE OPERON REPRESSOR ARSR-RELATED"/>
    <property type="match status" value="1"/>
</dbReference>
<evidence type="ECO:0000259" key="4">
    <source>
        <dbReference type="PROSITE" id="PS50987"/>
    </source>
</evidence>
<accession>A0A1N6AC96</accession>
<protein>
    <submittedName>
        <fullName evidence="5">Regulatory protein, arsR family</fullName>
    </submittedName>
</protein>
<dbReference type="InterPro" id="IPR051011">
    <property type="entry name" value="Metal_resp_trans_reg"/>
</dbReference>
<evidence type="ECO:0000313" key="5">
    <source>
        <dbReference type="EMBL" id="SIN31665.1"/>
    </source>
</evidence>
<dbReference type="InterPro" id="IPR036388">
    <property type="entry name" value="WH-like_DNA-bd_sf"/>
</dbReference>
<dbReference type="GO" id="GO:0003700">
    <property type="term" value="F:DNA-binding transcription factor activity"/>
    <property type="evidence" value="ECO:0007669"/>
    <property type="project" value="InterPro"/>
</dbReference>